<feature type="transmembrane region" description="Helical" evidence="1">
    <location>
        <begin position="21"/>
        <end position="39"/>
    </location>
</feature>
<dbReference type="EMBL" id="BAABJQ010000013">
    <property type="protein sequence ID" value="GAA5189765.1"/>
    <property type="molecule type" value="Genomic_DNA"/>
</dbReference>
<name>A0ABP9S2N5_9ACTN</name>
<reference evidence="3" key="1">
    <citation type="journal article" date="2019" name="Int. J. Syst. Evol. Microbiol.">
        <title>The Global Catalogue of Microorganisms (GCM) 10K type strain sequencing project: providing services to taxonomists for standard genome sequencing and annotation.</title>
        <authorList>
            <consortium name="The Broad Institute Genomics Platform"/>
            <consortium name="The Broad Institute Genome Sequencing Center for Infectious Disease"/>
            <person name="Wu L."/>
            <person name="Ma J."/>
        </authorList>
    </citation>
    <scope>NUCLEOTIDE SEQUENCE [LARGE SCALE GENOMIC DNA]</scope>
    <source>
        <strain evidence="3">JCM 18304</strain>
    </source>
</reference>
<keyword evidence="1" id="KW-1133">Transmembrane helix</keyword>
<comment type="caution">
    <text evidence="2">The sequence shown here is derived from an EMBL/GenBank/DDBJ whole genome shotgun (WGS) entry which is preliminary data.</text>
</comment>
<organism evidence="2 3">
    <name type="scientific">Rugosimonospora acidiphila</name>
    <dbReference type="NCBI Taxonomy" id="556531"/>
    <lineage>
        <taxon>Bacteria</taxon>
        <taxon>Bacillati</taxon>
        <taxon>Actinomycetota</taxon>
        <taxon>Actinomycetes</taxon>
        <taxon>Micromonosporales</taxon>
        <taxon>Micromonosporaceae</taxon>
        <taxon>Rugosimonospora</taxon>
    </lineage>
</organism>
<keyword evidence="1" id="KW-0812">Transmembrane</keyword>
<proteinExistence type="predicted"/>
<gene>
    <name evidence="2" type="ORF">GCM10023322_43200</name>
</gene>
<evidence type="ECO:0000256" key="1">
    <source>
        <dbReference type="SAM" id="Phobius"/>
    </source>
</evidence>
<feature type="transmembrane region" description="Helical" evidence="1">
    <location>
        <begin position="45"/>
        <end position="72"/>
    </location>
</feature>
<accession>A0ABP9S2N5</accession>
<sequence length="114" mass="12697">MDSLEVVRRTRRWRLWVRGTQTFFVGFVVLFAFGLGAAGRVPTAVFLPGVLVGMVLTVGGLVMFVLSIPLMVSERALFTERQDAVNRAFFRDLVRLRKPPPPNRPSPAPTGRGE</sequence>
<keyword evidence="3" id="KW-1185">Reference proteome</keyword>
<dbReference type="RefSeq" id="WP_345632201.1">
    <property type="nucleotide sequence ID" value="NZ_BAABJQ010000013.1"/>
</dbReference>
<protein>
    <submittedName>
        <fullName evidence="2">Uncharacterized protein</fullName>
    </submittedName>
</protein>
<evidence type="ECO:0000313" key="3">
    <source>
        <dbReference type="Proteomes" id="UP001501570"/>
    </source>
</evidence>
<dbReference type="Proteomes" id="UP001501570">
    <property type="component" value="Unassembled WGS sequence"/>
</dbReference>
<keyword evidence="1" id="KW-0472">Membrane</keyword>
<evidence type="ECO:0000313" key="2">
    <source>
        <dbReference type="EMBL" id="GAA5189765.1"/>
    </source>
</evidence>